<keyword evidence="3" id="KW-1185">Reference proteome</keyword>
<name>A0A9P4NBQ8_9PLEO</name>
<sequence>MGRHAAESGPILDLLLPPLRCSSLNTVVAITPIGRGGSAFRLARRFDTVPSPEYQTMQFAKLSAWHAFASCSMLGTSIAQALQPHRLTCTPVRPHLAGKPSAVMLRFLLDVDPSGFASDNAFCSRGRAWIKITTALRADDDGRLIAAMCNDGSDASHQASGSRQRARSMRSREAPVSSGQ</sequence>
<dbReference type="EMBL" id="ML986580">
    <property type="protein sequence ID" value="KAF2270273.1"/>
    <property type="molecule type" value="Genomic_DNA"/>
</dbReference>
<protein>
    <submittedName>
        <fullName evidence="2">Uncharacterized protein</fullName>
    </submittedName>
</protein>
<reference evidence="3" key="1">
    <citation type="journal article" date="2020" name="Stud. Mycol.">
        <title>101 Dothideomycetes genomes: A test case for predicting lifestyles and emergence of pathogens.</title>
        <authorList>
            <person name="Haridas S."/>
            <person name="Albert R."/>
            <person name="Binder M."/>
            <person name="Bloem J."/>
            <person name="LaButti K."/>
            <person name="Salamov A."/>
            <person name="Andreopoulos B."/>
            <person name="Baker S."/>
            <person name="Barry K."/>
            <person name="Bills G."/>
            <person name="Bluhm B."/>
            <person name="Cannon C."/>
            <person name="Castanera R."/>
            <person name="Culley D."/>
            <person name="Daum C."/>
            <person name="Ezra D."/>
            <person name="Gonzalez J."/>
            <person name="Henrissat B."/>
            <person name="Kuo A."/>
            <person name="Liang C."/>
            <person name="Lipzen A."/>
            <person name="Lutzoni F."/>
            <person name="Magnuson J."/>
            <person name="Mondo S."/>
            <person name="Nolan M."/>
            <person name="Ohm R."/>
            <person name="Pangilinan J."/>
            <person name="Park H.-J."/>
            <person name="Ramirez L."/>
            <person name="Alfaro M."/>
            <person name="Sun H."/>
            <person name="Tritt A."/>
            <person name="Yoshinaga Y."/>
            <person name="Zwiers L.-H."/>
            <person name="Turgeon B."/>
            <person name="Goodwin S."/>
            <person name="Spatafora J."/>
            <person name="Crous P."/>
            <person name="Grigoriev I."/>
        </authorList>
    </citation>
    <scope>NUCLEOTIDE SEQUENCE [LARGE SCALE GENOMIC DNA]</scope>
    <source>
        <strain evidence="3">CBS 304.66</strain>
    </source>
</reference>
<organism evidence="2 3">
    <name type="scientific">Lojkania enalia</name>
    <dbReference type="NCBI Taxonomy" id="147567"/>
    <lineage>
        <taxon>Eukaryota</taxon>
        <taxon>Fungi</taxon>
        <taxon>Dikarya</taxon>
        <taxon>Ascomycota</taxon>
        <taxon>Pezizomycotina</taxon>
        <taxon>Dothideomycetes</taxon>
        <taxon>Pleosporomycetidae</taxon>
        <taxon>Pleosporales</taxon>
        <taxon>Pleosporales incertae sedis</taxon>
        <taxon>Lojkania</taxon>
    </lineage>
</organism>
<evidence type="ECO:0000313" key="3">
    <source>
        <dbReference type="Proteomes" id="UP000800093"/>
    </source>
</evidence>
<evidence type="ECO:0000256" key="1">
    <source>
        <dbReference type="SAM" id="MobiDB-lite"/>
    </source>
</evidence>
<feature type="compositionally biased region" description="Polar residues" evidence="1">
    <location>
        <begin position="153"/>
        <end position="163"/>
    </location>
</feature>
<evidence type="ECO:0000313" key="2">
    <source>
        <dbReference type="EMBL" id="KAF2270273.1"/>
    </source>
</evidence>
<gene>
    <name evidence="2" type="ORF">CC78DRAFT_574409</name>
</gene>
<accession>A0A9P4NBQ8</accession>
<proteinExistence type="predicted"/>
<comment type="caution">
    <text evidence="2">The sequence shown here is derived from an EMBL/GenBank/DDBJ whole genome shotgun (WGS) entry which is preliminary data.</text>
</comment>
<dbReference type="Proteomes" id="UP000800093">
    <property type="component" value="Unassembled WGS sequence"/>
</dbReference>
<dbReference type="AlphaFoldDB" id="A0A9P4NBQ8"/>
<feature type="region of interest" description="Disordered" evidence="1">
    <location>
        <begin position="153"/>
        <end position="180"/>
    </location>
</feature>